<dbReference type="EMBL" id="JBIAMX010000016">
    <property type="protein sequence ID" value="MFF0545862.1"/>
    <property type="molecule type" value="Genomic_DNA"/>
</dbReference>
<proteinExistence type="inferred from homology"/>
<accession>A0ABW6PTW0</accession>
<reference evidence="4 5" key="1">
    <citation type="submission" date="2024-10" db="EMBL/GenBank/DDBJ databases">
        <title>The Natural Products Discovery Center: Release of the First 8490 Sequenced Strains for Exploring Actinobacteria Biosynthetic Diversity.</title>
        <authorList>
            <person name="Kalkreuter E."/>
            <person name="Kautsar S.A."/>
            <person name="Yang D."/>
            <person name="Bader C.D."/>
            <person name="Teijaro C.N."/>
            <person name="Fluegel L."/>
            <person name="Davis C.M."/>
            <person name="Simpson J.R."/>
            <person name="Lauterbach L."/>
            <person name="Steele A.D."/>
            <person name="Gui C."/>
            <person name="Meng S."/>
            <person name="Li G."/>
            <person name="Viehrig K."/>
            <person name="Ye F."/>
            <person name="Su P."/>
            <person name="Kiefer A.F."/>
            <person name="Nichols A."/>
            <person name="Cepeda A.J."/>
            <person name="Yan W."/>
            <person name="Fan B."/>
            <person name="Jiang Y."/>
            <person name="Adhikari A."/>
            <person name="Zheng C.-J."/>
            <person name="Schuster L."/>
            <person name="Cowan T.M."/>
            <person name="Smanski M.J."/>
            <person name="Chevrette M.G."/>
            <person name="De Carvalho L.P.S."/>
            <person name="Shen B."/>
        </authorList>
    </citation>
    <scope>NUCLEOTIDE SEQUENCE [LARGE SCALE GENOMIC DNA]</scope>
    <source>
        <strain evidence="4 5">NPDC004045</strain>
    </source>
</reference>
<keyword evidence="5" id="KW-1185">Reference proteome</keyword>
<dbReference type="InterPro" id="IPR029479">
    <property type="entry name" value="Nitroreductase"/>
</dbReference>
<comment type="similarity">
    <text evidence="1">Belongs to the nitroreductase family.</text>
</comment>
<dbReference type="Gene3D" id="3.40.109.10">
    <property type="entry name" value="NADH Oxidase"/>
    <property type="match status" value="1"/>
</dbReference>
<dbReference type="SUPFAM" id="SSF55469">
    <property type="entry name" value="FMN-dependent nitroreductase-like"/>
    <property type="match status" value="1"/>
</dbReference>
<evidence type="ECO:0000259" key="3">
    <source>
        <dbReference type="Pfam" id="PF00881"/>
    </source>
</evidence>
<dbReference type="RefSeq" id="WP_387702293.1">
    <property type="nucleotide sequence ID" value="NZ_JBIAMX010000016.1"/>
</dbReference>
<evidence type="ECO:0000313" key="5">
    <source>
        <dbReference type="Proteomes" id="UP001601444"/>
    </source>
</evidence>
<organism evidence="4 5">
    <name type="scientific">Nocardia thailandica</name>
    <dbReference type="NCBI Taxonomy" id="257275"/>
    <lineage>
        <taxon>Bacteria</taxon>
        <taxon>Bacillati</taxon>
        <taxon>Actinomycetota</taxon>
        <taxon>Actinomycetes</taxon>
        <taxon>Mycobacteriales</taxon>
        <taxon>Nocardiaceae</taxon>
        <taxon>Nocardia</taxon>
    </lineage>
</organism>
<gene>
    <name evidence="4" type="ORF">ACFYTF_23775</name>
</gene>
<evidence type="ECO:0000256" key="2">
    <source>
        <dbReference type="ARBA" id="ARBA00023002"/>
    </source>
</evidence>
<name>A0ABW6PTW0_9NOCA</name>
<comment type="caution">
    <text evidence="4">The sequence shown here is derived from an EMBL/GenBank/DDBJ whole genome shotgun (WGS) entry which is preliminary data.</text>
</comment>
<dbReference type="Proteomes" id="UP001601444">
    <property type="component" value="Unassembled WGS sequence"/>
</dbReference>
<evidence type="ECO:0000256" key="1">
    <source>
        <dbReference type="ARBA" id="ARBA00007118"/>
    </source>
</evidence>
<evidence type="ECO:0000313" key="4">
    <source>
        <dbReference type="EMBL" id="MFF0545862.1"/>
    </source>
</evidence>
<feature type="domain" description="Nitroreductase" evidence="3">
    <location>
        <begin position="14"/>
        <end position="156"/>
    </location>
</feature>
<dbReference type="InterPro" id="IPR000415">
    <property type="entry name" value="Nitroreductase-like"/>
</dbReference>
<dbReference type="Pfam" id="PF00881">
    <property type="entry name" value="Nitroreductase"/>
    <property type="match status" value="1"/>
</dbReference>
<dbReference type="PANTHER" id="PTHR43673:SF10">
    <property type="entry name" value="NADH DEHYDROGENASE_NAD(P)H NITROREDUCTASE XCC3605-RELATED"/>
    <property type="match status" value="1"/>
</dbReference>
<protein>
    <submittedName>
        <fullName evidence="4">Nitroreductase family protein</fullName>
    </submittedName>
</protein>
<keyword evidence="2" id="KW-0560">Oxidoreductase</keyword>
<sequence length="193" mass="20992">MTTQAPTLHPFVSGRFSPARFRRDHVIAPAEIVSLIEAARRAPSAGNSQPWAFVAGARDDAVHRRMVRHLARSSGAWAPDASLLVANLVQRRVEDGDFAYSEFADYDLGQAVAHLTVQAHDLGLQVHQFRAFDRDGLHREFAVPGHWEIATLAAVGLPAHAPGEVSGASTSRDRRPLDEVLWTVADAPAPGNR</sequence>
<dbReference type="PANTHER" id="PTHR43673">
    <property type="entry name" value="NAD(P)H NITROREDUCTASE YDGI-RELATED"/>
    <property type="match status" value="1"/>
</dbReference>